<evidence type="ECO:0000313" key="7">
    <source>
        <dbReference type="Proteomes" id="UP000544090"/>
    </source>
</evidence>
<keyword evidence="3" id="KW-0804">Transcription</keyword>
<dbReference type="InterPro" id="IPR028082">
    <property type="entry name" value="Peripla_BP_I"/>
</dbReference>
<dbReference type="CDD" id="cd01392">
    <property type="entry name" value="HTH_LacI"/>
    <property type="match status" value="1"/>
</dbReference>
<dbReference type="InterPro" id="IPR046335">
    <property type="entry name" value="LacI/GalR-like_sensor"/>
</dbReference>
<feature type="domain" description="HTH lacI-type" evidence="5">
    <location>
        <begin position="7"/>
        <end position="65"/>
    </location>
</feature>
<keyword evidence="1" id="KW-0805">Transcription regulation</keyword>
<dbReference type="SMART" id="SM00354">
    <property type="entry name" value="HTH_LACI"/>
    <property type="match status" value="1"/>
</dbReference>
<dbReference type="CDD" id="cd06267">
    <property type="entry name" value="PBP1_LacI_sugar_binding-like"/>
    <property type="match status" value="1"/>
</dbReference>
<feature type="region of interest" description="Disordered" evidence="4">
    <location>
        <begin position="317"/>
        <end position="348"/>
    </location>
</feature>
<organism evidence="6 7">
    <name type="scientific">Arthrobacter mobilis</name>
    <dbReference type="NCBI Taxonomy" id="2724944"/>
    <lineage>
        <taxon>Bacteria</taxon>
        <taxon>Bacillati</taxon>
        <taxon>Actinomycetota</taxon>
        <taxon>Actinomycetes</taxon>
        <taxon>Micrococcales</taxon>
        <taxon>Micrococcaceae</taxon>
        <taxon>Arthrobacter</taxon>
    </lineage>
</organism>
<evidence type="ECO:0000256" key="1">
    <source>
        <dbReference type="ARBA" id="ARBA00023015"/>
    </source>
</evidence>
<evidence type="ECO:0000259" key="5">
    <source>
        <dbReference type="PROSITE" id="PS50932"/>
    </source>
</evidence>
<proteinExistence type="predicted"/>
<gene>
    <name evidence="6" type="ORF">HGG74_11420</name>
</gene>
<reference evidence="6 7" key="1">
    <citation type="submission" date="2020-04" db="EMBL/GenBank/DDBJ databases">
        <title>Arthrobacter sp. nov.</title>
        <authorList>
            <person name="Liu S."/>
        </authorList>
    </citation>
    <scope>NUCLEOTIDE SEQUENCE [LARGE SCALE GENOMIC DNA]</scope>
    <source>
        <strain evidence="6 7">E918</strain>
    </source>
</reference>
<dbReference type="PANTHER" id="PTHR30146:SF153">
    <property type="entry name" value="LACTOSE OPERON REPRESSOR"/>
    <property type="match status" value="1"/>
</dbReference>
<dbReference type="PROSITE" id="PS00356">
    <property type="entry name" value="HTH_LACI_1"/>
    <property type="match status" value="1"/>
</dbReference>
<dbReference type="InterPro" id="IPR000843">
    <property type="entry name" value="HTH_LacI"/>
</dbReference>
<dbReference type="AlphaFoldDB" id="A0A7X6HDR7"/>
<dbReference type="PROSITE" id="PS50932">
    <property type="entry name" value="HTH_LACI_2"/>
    <property type="match status" value="1"/>
</dbReference>
<dbReference type="RefSeq" id="WP_168486466.1">
    <property type="nucleotide sequence ID" value="NZ_JAAZSQ010000009.1"/>
</dbReference>
<dbReference type="EMBL" id="JAAZSQ010000009">
    <property type="protein sequence ID" value="NKX55141.1"/>
    <property type="molecule type" value="Genomic_DNA"/>
</dbReference>
<dbReference type="GO" id="GO:0000976">
    <property type="term" value="F:transcription cis-regulatory region binding"/>
    <property type="evidence" value="ECO:0007669"/>
    <property type="project" value="TreeGrafter"/>
</dbReference>
<evidence type="ECO:0000256" key="3">
    <source>
        <dbReference type="ARBA" id="ARBA00023163"/>
    </source>
</evidence>
<dbReference type="InterPro" id="IPR010982">
    <property type="entry name" value="Lambda_DNA-bd_dom_sf"/>
</dbReference>
<dbReference type="Gene3D" id="1.10.260.40">
    <property type="entry name" value="lambda repressor-like DNA-binding domains"/>
    <property type="match status" value="1"/>
</dbReference>
<evidence type="ECO:0000256" key="4">
    <source>
        <dbReference type="SAM" id="MobiDB-lite"/>
    </source>
</evidence>
<dbReference type="Gene3D" id="3.40.50.2300">
    <property type="match status" value="2"/>
</dbReference>
<accession>A0A7X6HDR7</accession>
<dbReference type="PANTHER" id="PTHR30146">
    <property type="entry name" value="LACI-RELATED TRANSCRIPTIONAL REPRESSOR"/>
    <property type="match status" value="1"/>
</dbReference>
<dbReference type="Pfam" id="PF00356">
    <property type="entry name" value="LacI"/>
    <property type="match status" value="1"/>
</dbReference>
<dbReference type="SUPFAM" id="SSF47413">
    <property type="entry name" value="lambda repressor-like DNA-binding domains"/>
    <property type="match status" value="1"/>
</dbReference>
<dbReference type="Pfam" id="PF13377">
    <property type="entry name" value="Peripla_BP_3"/>
    <property type="match status" value="1"/>
</dbReference>
<sequence>MGSSLKPTIRDVAEQAGVSLATVSYVLSGRNGGSTRISEPTKERVLQAAQALGYVANHAARGMRRGRTDTVAVVVENLDSPWDRSLAEAAYRILPGHGYRVVVLLGHEAWRNFMLSGGADGAILGFGTDSGEELRTIADLATRGVAQVVVSQSLEPRGFDVVSMGEGGGIAEAAKYLAGRHRRIAVIDRVPGEAGTEGGRLEQFRAALERHGAQLDPALVRPSRGPWREAYADAVDLLSQPQPPTAVFATADLDAVCTLLAAERLGIKVPQDLEIIGVGNSELGQDAEPALTTVGPDPVQEEIVRLLLSRLEERRQALPEGGQPAGRHLPAPWKLHFRGTTAPRAEGS</sequence>
<evidence type="ECO:0000313" key="6">
    <source>
        <dbReference type="EMBL" id="NKX55141.1"/>
    </source>
</evidence>
<keyword evidence="2" id="KW-0238">DNA-binding</keyword>
<dbReference type="GO" id="GO:0003700">
    <property type="term" value="F:DNA-binding transcription factor activity"/>
    <property type="evidence" value="ECO:0007669"/>
    <property type="project" value="TreeGrafter"/>
</dbReference>
<name>A0A7X6HDR7_9MICC</name>
<dbReference type="Proteomes" id="UP000544090">
    <property type="component" value="Unassembled WGS sequence"/>
</dbReference>
<keyword evidence="7" id="KW-1185">Reference proteome</keyword>
<comment type="caution">
    <text evidence="6">The sequence shown here is derived from an EMBL/GenBank/DDBJ whole genome shotgun (WGS) entry which is preliminary data.</text>
</comment>
<dbReference type="SUPFAM" id="SSF53822">
    <property type="entry name" value="Periplasmic binding protein-like I"/>
    <property type="match status" value="1"/>
</dbReference>
<protein>
    <submittedName>
        <fullName evidence="6">LacI family transcriptional regulator</fullName>
    </submittedName>
</protein>
<evidence type="ECO:0000256" key="2">
    <source>
        <dbReference type="ARBA" id="ARBA00023125"/>
    </source>
</evidence>